<dbReference type="InterPro" id="IPR020904">
    <property type="entry name" value="Sc_DH/Rdtase_CS"/>
</dbReference>
<dbReference type="RefSeq" id="WP_218285936.1">
    <property type="nucleotide sequence ID" value="NZ_CP076448.1"/>
</dbReference>
<organism evidence="2 3">
    <name type="scientific">Elioraea tepida</name>
    <dbReference type="NCBI Taxonomy" id="2843330"/>
    <lineage>
        <taxon>Bacteria</taxon>
        <taxon>Pseudomonadati</taxon>
        <taxon>Pseudomonadota</taxon>
        <taxon>Alphaproteobacteria</taxon>
        <taxon>Acetobacterales</taxon>
        <taxon>Elioraeaceae</taxon>
        <taxon>Elioraea</taxon>
    </lineage>
</organism>
<dbReference type="InterPro" id="IPR002347">
    <property type="entry name" value="SDR_fam"/>
</dbReference>
<evidence type="ECO:0000256" key="1">
    <source>
        <dbReference type="ARBA" id="ARBA00006484"/>
    </source>
</evidence>
<dbReference type="PROSITE" id="PS00061">
    <property type="entry name" value="ADH_SHORT"/>
    <property type="match status" value="1"/>
</dbReference>
<gene>
    <name evidence="2" type="ORF">KO353_00980</name>
</gene>
<evidence type="ECO:0000313" key="3">
    <source>
        <dbReference type="Proteomes" id="UP000694001"/>
    </source>
</evidence>
<proteinExistence type="inferred from homology"/>
<evidence type="ECO:0000313" key="2">
    <source>
        <dbReference type="EMBL" id="QXM24879.1"/>
    </source>
</evidence>
<protein>
    <submittedName>
        <fullName evidence="2">SDR family oxidoreductase</fullName>
    </submittedName>
</protein>
<dbReference type="Proteomes" id="UP000694001">
    <property type="component" value="Chromosome"/>
</dbReference>
<dbReference type="FunFam" id="3.40.50.720:FF:000084">
    <property type="entry name" value="Short-chain dehydrogenase reductase"/>
    <property type="match status" value="1"/>
</dbReference>
<dbReference type="EMBL" id="CP076448">
    <property type="protein sequence ID" value="QXM24879.1"/>
    <property type="molecule type" value="Genomic_DNA"/>
</dbReference>
<dbReference type="KEGG" id="elio:KO353_00980"/>
<dbReference type="GO" id="GO:0032787">
    <property type="term" value="P:monocarboxylic acid metabolic process"/>
    <property type="evidence" value="ECO:0007669"/>
    <property type="project" value="UniProtKB-ARBA"/>
</dbReference>
<dbReference type="AlphaFoldDB" id="A0A975YJP2"/>
<reference evidence="2" key="1">
    <citation type="submission" date="2021-06" db="EMBL/GenBank/DDBJ databases">
        <title>Elioraea tepida, sp. nov., a moderately thermophilic aerobic anoxygenic phototrophic bacterium isolated from an alkaline siliceous hot spring mat community in Yellowstone National Park, WY, USA.</title>
        <authorList>
            <person name="Saini M.K."/>
            <person name="Yoshida S."/>
            <person name="Sebastian A."/>
            <person name="Hirose S."/>
            <person name="Hara E."/>
            <person name="Tamaki H."/>
            <person name="Soulier N.T."/>
            <person name="Albert I."/>
            <person name="Hanada S."/>
            <person name="Bryant D.A."/>
            <person name="Tank M."/>
        </authorList>
    </citation>
    <scope>NUCLEOTIDE SEQUENCE</scope>
    <source>
        <strain evidence="2">MS-P2</strain>
    </source>
</reference>
<dbReference type="Pfam" id="PF13561">
    <property type="entry name" value="adh_short_C2"/>
    <property type="match status" value="1"/>
</dbReference>
<comment type="similarity">
    <text evidence="1">Belongs to the short-chain dehydrogenases/reductases (SDR) family.</text>
</comment>
<accession>A0A975YJP2</accession>
<keyword evidence="3" id="KW-1185">Reference proteome</keyword>
<dbReference type="InterPro" id="IPR050259">
    <property type="entry name" value="SDR"/>
</dbReference>
<dbReference type="PANTHER" id="PTHR42879">
    <property type="entry name" value="3-OXOACYL-(ACYL-CARRIER-PROTEIN) REDUCTASE"/>
    <property type="match status" value="1"/>
</dbReference>
<sequence>MVVAGSETRFPTTPSFRLDGQRALVTGASKGIGRAVAIAFAEAGAEVLLTARSLPEMEATVEGLAAKGLAARARTLDATDRAAVRALVDAEGPFDILFNNAGTNIRKPFLEASDASIDALIDLNIRAAITVAQAVARGMVAAGKGGAIINVSSVNGHVAGVNRSIYTASKHAIEGLTKAMAVELGAKGIRVNAICPTFIETPLTAGVLSDKAFLERTIRAIPIGRIGQVEDVMGAAVFLASPAAALINGASLLIDGGLVCV</sequence>
<name>A0A975YJP2_9PROT</name>
<dbReference type="PANTHER" id="PTHR42879:SF2">
    <property type="entry name" value="3-OXOACYL-[ACYL-CARRIER-PROTEIN] REDUCTASE FABG"/>
    <property type="match status" value="1"/>
</dbReference>